<accession>A0ABY4X737</accession>
<gene>
    <name evidence="1" type="ORF">LHA26_15755</name>
</gene>
<organism evidence="1 2">
    <name type="scientific">Sphingomonas morindae</name>
    <dbReference type="NCBI Taxonomy" id="1541170"/>
    <lineage>
        <taxon>Bacteria</taxon>
        <taxon>Pseudomonadati</taxon>
        <taxon>Pseudomonadota</taxon>
        <taxon>Alphaproteobacteria</taxon>
        <taxon>Sphingomonadales</taxon>
        <taxon>Sphingomonadaceae</taxon>
        <taxon>Sphingomonas</taxon>
    </lineage>
</organism>
<dbReference type="RefSeq" id="WP_252166515.1">
    <property type="nucleotide sequence ID" value="NZ_CP084930.1"/>
</dbReference>
<dbReference type="EMBL" id="CP084930">
    <property type="protein sequence ID" value="USI72707.1"/>
    <property type="molecule type" value="Genomic_DNA"/>
</dbReference>
<protein>
    <submittedName>
        <fullName evidence="1">Uncharacterized protein</fullName>
    </submittedName>
</protein>
<sequence length="137" mass="14426">MAGFVHGIRIVEAGVTTLGAWPAQGADFSDPVITTPAIAHVDLHKPYKVTLAADRAVTFEMRSGADTDDFTLAGAELTLPAQAELPPAGRLVCRLRAVDPVGNYTDFEHQLLIAPSDETPSAAGILDFSDPTNSALQ</sequence>
<reference evidence="1" key="1">
    <citation type="journal article" date="2022" name="Toxins">
        <title>Genomic Analysis of Sphingopyxis sp. USTB-05 for Biodegrading Cyanobacterial Hepatotoxins.</title>
        <authorList>
            <person name="Liu C."/>
            <person name="Xu Q."/>
            <person name="Zhao Z."/>
            <person name="Zhang H."/>
            <person name="Liu X."/>
            <person name="Yin C."/>
            <person name="Liu Y."/>
            <person name="Yan H."/>
        </authorList>
    </citation>
    <scope>NUCLEOTIDE SEQUENCE</scope>
    <source>
        <strain evidence="1">NBD5</strain>
    </source>
</reference>
<evidence type="ECO:0000313" key="2">
    <source>
        <dbReference type="Proteomes" id="UP001056937"/>
    </source>
</evidence>
<proteinExistence type="predicted"/>
<evidence type="ECO:0000313" key="1">
    <source>
        <dbReference type="EMBL" id="USI72707.1"/>
    </source>
</evidence>
<keyword evidence="2" id="KW-1185">Reference proteome</keyword>
<dbReference type="Proteomes" id="UP001056937">
    <property type="component" value="Chromosome 1"/>
</dbReference>
<name>A0ABY4X737_9SPHN</name>